<protein>
    <recommendedName>
        <fullName evidence="1">Nucleotidyl transferase domain-containing protein</fullName>
    </recommendedName>
</protein>
<comment type="caution">
    <text evidence="2">The sequence shown here is derived from an EMBL/GenBank/DDBJ whole genome shotgun (WGS) entry which is preliminary data.</text>
</comment>
<sequence length="204" mass="22720">MSKVAVLFLAAGYGTRLQRDIQADTSGRFEAQKGVAKALLPLLGVPLISHWLKQLDQLFPLRIHHPLNHTTSKSTTAAMHCSFLSRQTRYRHPQNGIIETDPHDSFGTAVRVTSLIEKPHPTTTKSRLACPCFYYFSHEALGKIHEFVDGSIARGEGLEARDAAGRLIEWLVLRYPVYTTGISGRLDIGGLDSYIEAEEYLKST</sequence>
<keyword evidence="3" id="KW-1185">Reference proteome</keyword>
<reference evidence="2 3" key="1">
    <citation type="submission" date="2016-07" db="EMBL/GenBank/DDBJ databases">
        <title>Pervasive Adenine N6-methylation of Active Genes in Fungi.</title>
        <authorList>
            <consortium name="DOE Joint Genome Institute"/>
            <person name="Mondo S.J."/>
            <person name="Dannebaum R.O."/>
            <person name="Kuo R.C."/>
            <person name="Labutti K."/>
            <person name="Haridas S."/>
            <person name="Kuo A."/>
            <person name="Salamov A."/>
            <person name="Ahrendt S.R."/>
            <person name="Lipzen A."/>
            <person name="Sullivan W."/>
            <person name="Andreopoulos W.B."/>
            <person name="Clum A."/>
            <person name="Lindquist E."/>
            <person name="Daum C."/>
            <person name="Ramamoorthy G.K."/>
            <person name="Gryganskyi A."/>
            <person name="Culley D."/>
            <person name="Magnuson J.K."/>
            <person name="James T.Y."/>
            <person name="O'Malley M.A."/>
            <person name="Stajich J.E."/>
            <person name="Spatafora J.W."/>
            <person name="Visel A."/>
            <person name="Grigoriev I.V."/>
        </authorList>
    </citation>
    <scope>NUCLEOTIDE SEQUENCE [LARGE SCALE GENOMIC DNA]</scope>
    <source>
        <strain evidence="2 3">JEL800</strain>
    </source>
</reference>
<evidence type="ECO:0000259" key="1">
    <source>
        <dbReference type="Pfam" id="PF00483"/>
    </source>
</evidence>
<proteinExistence type="predicted"/>
<dbReference type="InterPro" id="IPR005835">
    <property type="entry name" value="NTP_transferase_dom"/>
</dbReference>
<organism evidence="2 3">
    <name type="scientific">Rhizoclosmatium globosum</name>
    <dbReference type="NCBI Taxonomy" id="329046"/>
    <lineage>
        <taxon>Eukaryota</taxon>
        <taxon>Fungi</taxon>
        <taxon>Fungi incertae sedis</taxon>
        <taxon>Chytridiomycota</taxon>
        <taxon>Chytridiomycota incertae sedis</taxon>
        <taxon>Chytridiomycetes</taxon>
        <taxon>Chytridiales</taxon>
        <taxon>Chytriomycetaceae</taxon>
        <taxon>Rhizoclosmatium</taxon>
    </lineage>
</organism>
<dbReference type="SUPFAM" id="SSF53448">
    <property type="entry name" value="Nucleotide-diphospho-sugar transferases"/>
    <property type="match status" value="1"/>
</dbReference>
<feature type="domain" description="Nucleotidyl transferase" evidence="1">
    <location>
        <begin position="87"/>
        <end position="201"/>
    </location>
</feature>
<dbReference type="Gene3D" id="3.90.550.10">
    <property type="entry name" value="Spore Coat Polysaccharide Biosynthesis Protein SpsA, Chain A"/>
    <property type="match status" value="2"/>
</dbReference>
<gene>
    <name evidence="2" type="ORF">BCR33DRAFT_849791</name>
</gene>
<evidence type="ECO:0000313" key="3">
    <source>
        <dbReference type="Proteomes" id="UP000193642"/>
    </source>
</evidence>
<name>A0A1Y2CEN3_9FUNG</name>
<evidence type="ECO:0000313" key="2">
    <source>
        <dbReference type="EMBL" id="ORY45520.1"/>
    </source>
</evidence>
<dbReference type="PANTHER" id="PTHR42883">
    <property type="entry name" value="GLUCOSE-1-PHOSPHATE THYMIDYLTRANSFERASE"/>
    <property type="match status" value="1"/>
</dbReference>
<dbReference type="InterPro" id="IPR029044">
    <property type="entry name" value="Nucleotide-diphossugar_trans"/>
</dbReference>
<dbReference type="PANTHER" id="PTHR42883:SF2">
    <property type="entry name" value="THYMIDYLYLTRANSFERASE"/>
    <property type="match status" value="1"/>
</dbReference>
<dbReference type="STRING" id="329046.A0A1Y2CEN3"/>
<accession>A0A1Y2CEN3</accession>
<dbReference type="Pfam" id="PF00483">
    <property type="entry name" value="NTP_transferase"/>
    <property type="match status" value="1"/>
</dbReference>
<dbReference type="Proteomes" id="UP000193642">
    <property type="component" value="Unassembled WGS sequence"/>
</dbReference>
<dbReference type="OrthoDB" id="6339427at2759"/>
<dbReference type="AlphaFoldDB" id="A0A1Y2CEN3"/>
<dbReference type="EMBL" id="MCGO01000019">
    <property type="protein sequence ID" value="ORY45520.1"/>
    <property type="molecule type" value="Genomic_DNA"/>
</dbReference>